<evidence type="ECO:0000256" key="11">
    <source>
        <dbReference type="SAM" id="Phobius"/>
    </source>
</evidence>
<dbReference type="GO" id="GO:0016020">
    <property type="term" value="C:membrane"/>
    <property type="evidence" value="ECO:0007669"/>
    <property type="project" value="UniProtKB-SubCell"/>
</dbReference>
<dbReference type="InterPro" id="IPR008915">
    <property type="entry name" value="Peptidase_M50"/>
</dbReference>
<dbReference type="GO" id="GO:0006508">
    <property type="term" value="P:proteolysis"/>
    <property type="evidence" value="ECO:0007669"/>
    <property type="project" value="UniProtKB-KW"/>
</dbReference>
<keyword evidence="5 11" id="KW-0812">Transmembrane</keyword>
<evidence type="ECO:0000256" key="6">
    <source>
        <dbReference type="ARBA" id="ARBA00022801"/>
    </source>
</evidence>
<evidence type="ECO:0000256" key="1">
    <source>
        <dbReference type="ARBA" id="ARBA00001947"/>
    </source>
</evidence>
<comment type="cofactor">
    <cofactor evidence="1">
        <name>Zn(2+)</name>
        <dbReference type="ChEBI" id="CHEBI:29105"/>
    </cofactor>
</comment>
<dbReference type="CDD" id="cd06163">
    <property type="entry name" value="S2P-M50_PDZ_RseP-like"/>
    <property type="match status" value="1"/>
</dbReference>
<reference evidence="13 14" key="1">
    <citation type="submission" date="2016-10" db="EMBL/GenBank/DDBJ databases">
        <authorList>
            <person name="de Groot N.N."/>
        </authorList>
    </citation>
    <scope>NUCLEOTIDE SEQUENCE [LARGE SCALE GENOMIC DNA]</scope>
    <source>
        <strain evidence="13 14">CGMCC 4.2023</strain>
    </source>
</reference>
<keyword evidence="4 13" id="KW-0645">Protease</keyword>
<evidence type="ECO:0000259" key="12">
    <source>
        <dbReference type="Pfam" id="PF02163"/>
    </source>
</evidence>
<dbReference type="Proteomes" id="UP000236754">
    <property type="component" value="Unassembled WGS sequence"/>
</dbReference>
<keyword evidence="7" id="KW-0862">Zinc</keyword>
<dbReference type="InterPro" id="IPR004387">
    <property type="entry name" value="Pept_M50_Zn"/>
</dbReference>
<feature type="transmembrane region" description="Helical" evidence="11">
    <location>
        <begin position="349"/>
        <end position="369"/>
    </location>
</feature>
<dbReference type="PANTHER" id="PTHR42837">
    <property type="entry name" value="REGULATOR OF SIGMA-E PROTEASE RSEP"/>
    <property type="match status" value="1"/>
</dbReference>
<feature type="domain" description="Peptidase M50" evidence="12">
    <location>
        <begin position="13"/>
        <end position="391"/>
    </location>
</feature>
<accession>A0A1H6E6M2</accession>
<keyword evidence="8 11" id="KW-1133">Transmembrane helix</keyword>
<evidence type="ECO:0000256" key="2">
    <source>
        <dbReference type="ARBA" id="ARBA00004141"/>
    </source>
</evidence>
<dbReference type="Pfam" id="PF02163">
    <property type="entry name" value="Peptidase_M50"/>
    <property type="match status" value="1"/>
</dbReference>
<comment type="subcellular location">
    <subcellularLocation>
        <location evidence="2">Membrane</location>
        <topology evidence="2">Multi-pass membrane protein</topology>
    </subcellularLocation>
</comment>
<keyword evidence="10 11" id="KW-0472">Membrane</keyword>
<dbReference type="SUPFAM" id="SSF50156">
    <property type="entry name" value="PDZ domain-like"/>
    <property type="match status" value="1"/>
</dbReference>
<organism evidence="13 14">
    <name type="scientific">Actinacidiphila yanglinensis</name>
    <dbReference type="NCBI Taxonomy" id="310779"/>
    <lineage>
        <taxon>Bacteria</taxon>
        <taxon>Bacillati</taxon>
        <taxon>Actinomycetota</taxon>
        <taxon>Actinomycetes</taxon>
        <taxon>Kitasatosporales</taxon>
        <taxon>Streptomycetaceae</taxon>
        <taxon>Actinacidiphila</taxon>
    </lineage>
</organism>
<dbReference type="RefSeq" id="WP_103890434.1">
    <property type="nucleotide sequence ID" value="NZ_FNVU01000026.1"/>
</dbReference>
<feature type="transmembrane region" description="Helical" evidence="11">
    <location>
        <begin position="411"/>
        <end position="432"/>
    </location>
</feature>
<dbReference type="InterPro" id="IPR036034">
    <property type="entry name" value="PDZ_sf"/>
</dbReference>
<comment type="similarity">
    <text evidence="3">Belongs to the peptidase M50B family.</text>
</comment>
<evidence type="ECO:0000256" key="3">
    <source>
        <dbReference type="ARBA" id="ARBA00007931"/>
    </source>
</evidence>
<feature type="transmembrane region" description="Helical" evidence="11">
    <location>
        <begin position="126"/>
        <end position="151"/>
    </location>
</feature>
<keyword evidence="9" id="KW-0482">Metalloprotease</keyword>
<evidence type="ECO:0000313" key="13">
    <source>
        <dbReference type="EMBL" id="SEG92829.1"/>
    </source>
</evidence>
<evidence type="ECO:0000256" key="8">
    <source>
        <dbReference type="ARBA" id="ARBA00022989"/>
    </source>
</evidence>
<sequence>MTALMTVLGIVVFAVGLMISIAWHELGHLTWAKVFKIRVPQYMVGFGPTLWSRKKGDTEYGFKAIPLGGYIRMIGMFPPGEDGRVTARSTSPWRSMIEDARSAAFEELQPGDETRMFYTRKPWKRVIVMFAGPFMNLVLAVALFLTVFMGFGVNMSTTSVGQVSDCVISQSDTSHRDQNNPCRPTDPVAPAKTAGLKAGDKFVEFNGKPVKSWSQLSDDIRKGAGPATVVVLRHGQRVTLHPDITTNMVARTDSDGNPTDGDPVKAGFLGFSPASHIQPLGFADSVDHMGDMARQGVDSLVSLPQRIPDLWNAAFHHAPRKADSPMGVVGAARVGGEVFALKEPAIDRVVTMVLLVAGFNLSLFLFNMLPLLPLDGGHIAGALWEAIRRHAARVFRRPDPGPFDVAKLMPIAYVVAGIFVCFTLLVLIADVVNPVKLSS</sequence>
<proteinExistence type="inferred from homology"/>
<keyword evidence="6" id="KW-0378">Hydrolase</keyword>
<evidence type="ECO:0000256" key="5">
    <source>
        <dbReference type="ARBA" id="ARBA00022692"/>
    </source>
</evidence>
<dbReference type="EMBL" id="FNVU01000026">
    <property type="protein sequence ID" value="SEG92829.1"/>
    <property type="molecule type" value="Genomic_DNA"/>
</dbReference>
<gene>
    <name evidence="13" type="ORF">SAMN05216223_126109</name>
</gene>
<protein>
    <submittedName>
        <fullName evidence="13">Membrane-associated protease RseP, regulator of RpoE activity</fullName>
    </submittedName>
</protein>
<dbReference type="AlphaFoldDB" id="A0A1H6E6M2"/>
<evidence type="ECO:0000256" key="10">
    <source>
        <dbReference type="ARBA" id="ARBA00023136"/>
    </source>
</evidence>
<evidence type="ECO:0000313" key="14">
    <source>
        <dbReference type="Proteomes" id="UP000236754"/>
    </source>
</evidence>
<name>A0A1H6E6M2_9ACTN</name>
<feature type="transmembrane region" description="Helical" evidence="11">
    <location>
        <begin position="7"/>
        <end position="24"/>
    </location>
</feature>
<dbReference type="Gene3D" id="2.30.42.10">
    <property type="match status" value="1"/>
</dbReference>
<dbReference type="GO" id="GO:0004222">
    <property type="term" value="F:metalloendopeptidase activity"/>
    <property type="evidence" value="ECO:0007669"/>
    <property type="project" value="InterPro"/>
</dbReference>
<evidence type="ECO:0000256" key="7">
    <source>
        <dbReference type="ARBA" id="ARBA00022833"/>
    </source>
</evidence>
<dbReference type="OrthoDB" id="9782003at2"/>
<evidence type="ECO:0000256" key="9">
    <source>
        <dbReference type="ARBA" id="ARBA00023049"/>
    </source>
</evidence>
<evidence type="ECO:0000256" key="4">
    <source>
        <dbReference type="ARBA" id="ARBA00022670"/>
    </source>
</evidence>
<keyword evidence="14" id="KW-1185">Reference proteome</keyword>
<dbReference type="PANTHER" id="PTHR42837:SF2">
    <property type="entry name" value="MEMBRANE METALLOPROTEASE ARASP2, CHLOROPLASTIC-RELATED"/>
    <property type="match status" value="1"/>
</dbReference>